<protein>
    <submittedName>
        <fullName evidence="1">Killer protein</fullName>
    </submittedName>
</protein>
<dbReference type="Gene3D" id="3.30.2310.20">
    <property type="entry name" value="RelE-like"/>
    <property type="match status" value="1"/>
</dbReference>
<comment type="caution">
    <text evidence="1">The sequence shown here is derived from an EMBL/GenBank/DDBJ whole genome shotgun (WGS) entry which is preliminary data.</text>
</comment>
<reference evidence="1" key="1">
    <citation type="journal article" date="2014" name="Int. J. Syst. Evol. Microbiol.">
        <title>Complete genome sequence of Corynebacterium casei LMG S-19264T (=DSM 44701T), isolated from a smear-ripened cheese.</title>
        <authorList>
            <consortium name="US DOE Joint Genome Institute (JGI-PGF)"/>
            <person name="Walter F."/>
            <person name="Albersmeier A."/>
            <person name="Kalinowski J."/>
            <person name="Ruckert C."/>
        </authorList>
    </citation>
    <scope>NUCLEOTIDE SEQUENCE</scope>
    <source>
        <strain evidence="1">KCTC 32437</strain>
    </source>
</reference>
<dbReference type="InterPro" id="IPR007711">
    <property type="entry name" value="HigB-1"/>
</dbReference>
<dbReference type="RefSeq" id="WP_026381710.1">
    <property type="nucleotide sequence ID" value="NZ_BMZE01000002.1"/>
</dbReference>
<dbReference type="AlphaFoldDB" id="A0A918VT57"/>
<dbReference type="Proteomes" id="UP000646579">
    <property type="component" value="Unassembled WGS sequence"/>
</dbReference>
<keyword evidence="2" id="KW-1185">Reference proteome</keyword>
<evidence type="ECO:0000313" key="1">
    <source>
        <dbReference type="EMBL" id="GHA20470.1"/>
    </source>
</evidence>
<reference evidence="1" key="2">
    <citation type="submission" date="2020-09" db="EMBL/GenBank/DDBJ databases">
        <authorList>
            <person name="Sun Q."/>
            <person name="Kim S."/>
        </authorList>
    </citation>
    <scope>NUCLEOTIDE SEQUENCE</scope>
    <source>
        <strain evidence="1">KCTC 32437</strain>
    </source>
</reference>
<proteinExistence type="predicted"/>
<dbReference type="EMBL" id="BMZE01000002">
    <property type="protein sequence ID" value="GHA20470.1"/>
    <property type="molecule type" value="Genomic_DNA"/>
</dbReference>
<organism evidence="1 2">
    <name type="scientific">Devosia pacifica</name>
    <dbReference type="NCBI Taxonomy" id="1335967"/>
    <lineage>
        <taxon>Bacteria</taxon>
        <taxon>Pseudomonadati</taxon>
        <taxon>Pseudomonadota</taxon>
        <taxon>Alphaproteobacteria</taxon>
        <taxon>Hyphomicrobiales</taxon>
        <taxon>Devosiaceae</taxon>
        <taxon>Devosia</taxon>
    </lineage>
</organism>
<sequence>MIQSYRDKKTELFAAGEFVKAFQGFEAQAARRLSVLNAAPSLDTLRALPGNRLEALKGDRAGQYSIRINQQWRICFEWPAGEPGPSNVEIVDYH</sequence>
<dbReference type="PANTHER" id="PTHR40266">
    <property type="entry name" value="TOXIN HIGB-1"/>
    <property type="match status" value="1"/>
</dbReference>
<evidence type="ECO:0000313" key="2">
    <source>
        <dbReference type="Proteomes" id="UP000646579"/>
    </source>
</evidence>
<dbReference type="SUPFAM" id="SSF143011">
    <property type="entry name" value="RelE-like"/>
    <property type="match status" value="1"/>
</dbReference>
<gene>
    <name evidence="1" type="ORF">GCM10007989_14420</name>
</gene>
<name>A0A918VT57_9HYPH</name>
<dbReference type="PANTHER" id="PTHR40266:SF2">
    <property type="entry name" value="TOXIN HIGB-1"/>
    <property type="match status" value="1"/>
</dbReference>
<dbReference type="InterPro" id="IPR035093">
    <property type="entry name" value="RelE/ParE_toxin_dom_sf"/>
</dbReference>
<accession>A0A918VT57</accession>
<dbReference type="Pfam" id="PF05015">
    <property type="entry name" value="HigB-like_toxin"/>
    <property type="match status" value="1"/>
</dbReference>